<keyword evidence="4" id="KW-0788">Thiol protease</keyword>
<keyword evidence="7" id="KW-1185">Reference proteome</keyword>
<organism evidence="6 7">
    <name type="scientific">Rheinheimera tilapiae</name>
    <dbReference type="NCBI Taxonomy" id="875043"/>
    <lineage>
        <taxon>Bacteria</taxon>
        <taxon>Pseudomonadati</taxon>
        <taxon>Pseudomonadota</taxon>
        <taxon>Gammaproteobacteria</taxon>
        <taxon>Chromatiales</taxon>
        <taxon>Chromatiaceae</taxon>
        <taxon>Rheinheimera</taxon>
    </lineage>
</organism>
<dbReference type="Pfam" id="PF12913">
    <property type="entry name" value="SH3_6"/>
    <property type="match status" value="1"/>
</dbReference>
<dbReference type="InterPro" id="IPR038765">
    <property type="entry name" value="Papain-like_cys_pep_sf"/>
</dbReference>
<evidence type="ECO:0000313" key="7">
    <source>
        <dbReference type="Proteomes" id="UP001589813"/>
    </source>
</evidence>
<dbReference type="RefSeq" id="WP_377242960.1">
    <property type="nucleotide sequence ID" value="NZ_JBHLXP010000001.1"/>
</dbReference>
<evidence type="ECO:0000259" key="5">
    <source>
        <dbReference type="PROSITE" id="PS51935"/>
    </source>
</evidence>
<feature type="domain" description="NlpC/P60" evidence="5">
    <location>
        <begin position="315"/>
        <end position="446"/>
    </location>
</feature>
<protein>
    <submittedName>
        <fullName evidence="6">SH3 domain-containing protein</fullName>
    </submittedName>
</protein>
<dbReference type="PROSITE" id="PS51935">
    <property type="entry name" value="NLPC_P60"/>
    <property type="match status" value="1"/>
</dbReference>
<keyword evidence="3" id="KW-0378">Hydrolase</keyword>
<proteinExistence type="inferred from homology"/>
<comment type="caution">
    <text evidence="6">The sequence shown here is derived from an EMBL/GenBank/DDBJ whole genome shotgun (WGS) entry which is preliminary data.</text>
</comment>
<comment type="similarity">
    <text evidence="1">Belongs to the peptidase C40 family.</text>
</comment>
<evidence type="ECO:0000256" key="4">
    <source>
        <dbReference type="ARBA" id="ARBA00022807"/>
    </source>
</evidence>
<name>A0ABV6BF02_9GAMM</name>
<dbReference type="InterPro" id="IPR039439">
    <property type="entry name" value="SH3b1_dom"/>
</dbReference>
<dbReference type="EMBL" id="JBHLXP010000001">
    <property type="protein sequence ID" value="MFC0048613.1"/>
    <property type="molecule type" value="Genomic_DNA"/>
</dbReference>
<sequence length="476" mass="52762">MIGITIRYCSVLSNLVRCSLLIISTGVITVIPTATASSHDIPFLHAAQLAPDYWLARSKEPDQILRTPAQIAASNAQLLSTLPDMLDLAKAPDSYSQQELGALINQSSALPKAARFYADGRQLTPAHFARYQQAMALDALPASVQAAYALVTSRGIIRAFPTLDRVFNDGMDTDIDRFQETAVFPGQPLQVLHYSQDRLWAFVRHYHYSGWLQVKHLALTDKQTALNFANNPDFLLVTGARAHTNFTAEQPDVSEVALDMGVRLPLLRDFPALVHDQNPAFSYVVQLPVRRQDGTLQLLPALVARSQDVRTGFLPLTRANIIRQSFKFLGERYGWGHDYNARDCSGFIGEVFKTFGVLLPRNTSSLGKQRFAAEIQLDNASAAEKTLTLSQTDTGDLLLIPGHVMLVLGRADDGQLFVIHSVNGLSYFHSNGQYYQSKLNGVSITPLLPLQLNQHTSYLQALYNIKSLTRETYAHP</sequence>
<dbReference type="SUPFAM" id="SSF54001">
    <property type="entry name" value="Cysteine proteinases"/>
    <property type="match status" value="1"/>
</dbReference>
<gene>
    <name evidence="6" type="ORF">ACFFJP_09965</name>
</gene>
<evidence type="ECO:0000256" key="2">
    <source>
        <dbReference type="ARBA" id="ARBA00022670"/>
    </source>
</evidence>
<dbReference type="Pfam" id="PF00877">
    <property type="entry name" value="NLPC_P60"/>
    <property type="match status" value="1"/>
</dbReference>
<evidence type="ECO:0000256" key="3">
    <source>
        <dbReference type="ARBA" id="ARBA00022801"/>
    </source>
</evidence>
<dbReference type="PIRSF" id="PIRSF019015">
    <property type="entry name" value="P60_peptidase_YkfC"/>
    <property type="match status" value="1"/>
</dbReference>
<reference evidence="6 7" key="1">
    <citation type="submission" date="2024-09" db="EMBL/GenBank/DDBJ databases">
        <authorList>
            <person name="Sun Q."/>
            <person name="Mori K."/>
        </authorList>
    </citation>
    <scope>NUCLEOTIDE SEQUENCE [LARGE SCALE GENOMIC DNA]</scope>
    <source>
        <strain evidence="6 7">KCTC 23315</strain>
    </source>
</reference>
<evidence type="ECO:0000313" key="6">
    <source>
        <dbReference type="EMBL" id="MFC0048613.1"/>
    </source>
</evidence>
<evidence type="ECO:0000256" key="1">
    <source>
        <dbReference type="ARBA" id="ARBA00007074"/>
    </source>
</evidence>
<dbReference type="InterPro" id="IPR000064">
    <property type="entry name" value="NLP_P60_dom"/>
</dbReference>
<dbReference type="Proteomes" id="UP001589813">
    <property type="component" value="Unassembled WGS sequence"/>
</dbReference>
<dbReference type="Gene3D" id="3.90.1720.10">
    <property type="entry name" value="endopeptidase domain like (from Nostoc punctiforme)"/>
    <property type="match status" value="1"/>
</dbReference>
<accession>A0ABV6BF02</accession>
<dbReference type="InterPro" id="IPR027017">
    <property type="entry name" value="P60_peptidase_YkfC"/>
</dbReference>
<keyword evidence="2" id="KW-0645">Protease</keyword>